<dbReference type="AlphaFoldDB" id="A0A5M3WUC8"/>
<gene>
    <name evidence="3" type="ORF">Amac_033340</name>
</gene>
<reference evidence="3 4" key="1">
    <citation type="submission" date="2019-10" db="EMBL/GenBank/DDBJ databases">
        <title>Whole genome shotgun sequence of Acrocarpospora macrocephala NBRC 16266.</title>
        <authorList>
            <person name="Ichikawa N."/>
            <person name="Kimura A."/>
            <person name="Kitahashi Y."/>
            <person name="Komaki H."/>
            <person name="Oguchi A."/>
        </authorList>
    </citation>
    <scope>NUCLEOTIDE SEQUENCE [LARGE SCALE GENOMIC DNA]</scope>
    <source>
        <strain evidence="3 4">NBRC 16266</strain>
    </source>
</reference>
<organism evidence="3 4">
    <name type="scientific">Acrocarpospora macrocephala</name>
    <dbReference type="NCBI Taxonomy" id="150177"/>
    <lineage>
        <taxon>Bacteria</taxon>
        <taxon>Bacillati</taxon>
        <taxon>Actinomycetota</taxon>
        <taxon>Actinomycetes</taxon>
        <taxon>Streptosporangiales</taxon>
        <taxon>Streptosporangiaceae</taxon>
        <taxon>Acrocarpospora</taxon>
    </lineage>
</organism>
<comment type="caution">
    <text evidence="3">The sequence shown here is derived from an EMBL/GenBank/DDBJ whole genome shotgun (WGS) entry which is preliminary data.</text>
</comment>
<evidence type="ECO:0000313" key="3">
    <source>
        <dbReference type="EMBL" id="GES09738.1"/>
    </source>
</evidence>
<dbReference type="InterPro" id="IPR006680">
    <property type="entry name" value="Amidohydro-rel"/>
</dbReference>
<dbReference type="GO" id="GO:0016831">
    <property type="term" value="F:carboxy-lyase activity"/>
    <property type="evidence" value="ECO:0007669"/>
    <property type="project" value="InterPro"/>
</dbReference>
<keyword evidence="4" id="KW-1185">Reference proteome</keyword>
<dbReference type="RefSeq" id="WP_155355256.1">
    <property type="nucleotide sequence ID" value="NZ_BAAAHL010000027.1"/>
</dbReference>
<dbReference type="PANTHER" id="PTHR21240">
    <property type="entry name" value="2-AMINO-3-CARBOXYLMUCONATE-6-SEMIALDEHYDE DECARBOXYLASE"/>
    <property type="match status" value="1"/>
</dbReference>
<dbReference type="GO" id="GO:0019748">
    <property type="term" value="P:secondary metabolic process"/>
    <property type="evidence" value="ECO:0007669"/>
    <property type="project" value="TreeGrafter"/>
</dbReference>
<dbReference type="Gene3D" id="3.20.20.140">
    <property type="entry name" value="Metal-dependent hydrolases"/>
    <property type="match status" value="1"/>
</dbReference>
<dbReference type="PANTHER" id="PTHR21240:SF28">
    <property type="entry name" value="ISO-OROTATE DECARBOXYLASE (EUROFUNG)"/>
    <property type="match status" value="1"/>
</dbReference>
<evidence type="ECO:0000313" key="4">
    <source>
        <dbReference type="Proteomes" id="UP000331127"/>
    </source>
</evidence>
<protein>
    <submittedName>
        <fullName evidence="3">4-oxalomesaconate hydratase</fullName>
    </submittedName>
</protein>
<feature type="domain" description="Amidohydrolase-related" evidence="2">
    <location>
        <begin position="9"/>
        <end position="334"/>
    </location>
</feature>
<dbReference type="SUPFAM" id="SSF51556">
    <property type="entry name" value="Metallo-dependent hydrolases"/>
    <property type="match status" value="1"/>
</dbReference>
<dbReference type="GO" id="GO:0005737">
    <property type="term" value="C:cytoplasm"/>
    <property type="evidence" value="ECO:0007669"/>
    <property type="project" value="TreeGrafter"/>
</dbReference>
<dbReference type="Pfam" id="PF04909">
    <property type="entry name" value="Amidohydro_2"/>
    <property type="match status" value="1"/>
</dbReference>
<dbReference type="GO" id="GO:0016787">
    <property type="term" value="F:hydrolase activity"/>
    <property type="evidence" value="ECO:0007669"/>
    <property type="project" value="InterPro"/>
</dbReference>
<name>A0A5M3WUC8_9ACTN</name>
<sequence length="345" mass="38515">MGRVSSLAIDCHGHFTTEPPEFHAFRKAQIAFAEGRSQERPAYSGIDDDELQRIVAQNQLRMQRERGSALTILSPRASAMGHHVPGQDIATEWARLSNDTVRRICELFPRNFAAACQLPQTIDGDLEPVLTELERCVGHGFIGCNLNPDPSGGHWSAPPLYDRWWDPLWETMTRLDVPAMIHVSGSCERALHTTGAHYIAADTAVFMQLVEGDLFERHPALRLIIPHGGGAAPYHWGRYRGLSIMLGKPPLSEHLMHNLFFDTCVYHQAGIDALFTVIAPKNLIFGSELLGAVRAVDPETGHPFDDTKRYIDELGLDDETRHAVFEGNARRVYPRLDTLLTAQGR</sequence>
<dbReference type="InterPro" id="IPR032465">
    <property type="entry name" value="ACMSD"/>
</dbReference>
<dbReference type="EMBL" id="BLAE01000017">
    <property type="protein sequence ID" value="GES09738.1"/>
    <property type="molecule type" value="Genomic_DNA"/>
</dbReference>
<evidence type="ECO:0000256" key="1">
    <source>
        <dbReference type="ARBA" id="ARBA00023239"/>
    </source>
</evidence>
<accession>A0A5M3WUC8</accession>
<dbReference type="Proteomes" id="UP000331127">
    <property type="component" value="Unassembled WGS sequence"/>
</dbReference>
<keyword evidence="1" id="KW-0456">Lyase</keyword>
<dbReference type="OrthoDB" id="8673173at2"/>
<proteinExistence type="predicted"/>
<evidence type="ECO:0000259" key="2">
    <source>
        <dbReference type="Pfam" id="PF04909"/>
    </source>
</evidence>
<dbReference type="InterPro" id="IPR032466">
    <property type="entry name" value="Metal_Hydrolase"/>
</dbReference>